<dbReference type="AlphaFoldDB" id="B0BZ67"/>
<organism evidence="8 9">
    <name type="scientific">Acaryochloris marina (strain MBIC 11017)</name>
    <dbReference type="NCBI Taxonomy" id="329726"/>
    <lineage>
        <taxon>Bacteria</taxon>
        <taxon>Bacillati</taxon>
        <taxon>Cyanobacteriota</taxon>
        <taxon>Cyanophyceae</taxon>
        <taxon>Acaryochloridales</taxon>
        <taxon>Acaryochloridaceae</taxon>
        <taxon>Acaryochloris</taxon>
    </lineage>
</organism>
<dbReference type="eggNOG" id="COG0745">
    <property type="taxonomic scope" value="Bacteria"/>
</dbReference>
<feature type="coiled-coil region" evidence="6">
    <location>
        <begin position="122"/>
        <end position="149"/>
    </location>
</feature>
<sequence>MAKILVIEDEELVRANIAELLDAEEHDVVTAENGFLGALWAQEHLPELIICDVMMPELNGYEVLETLSENSDTAMIPFIFLTAMADKAEIRQGMTSGADDYLTKPFSRSELLEAVNTRLSKREIVQSQYKRERERAEDLQAKISKIQANTEGKDHVIEQLQQDLEKSIPKLNLAIQMLSKLEPGARRDCCLQILKEACNDEISLLNQIPDVENVLTPEGSALYQELEIVESNI</sequence>
<dbReference type="GO" id="GO:0000976">
    <property type="term" value="F:transcription cis-regulatory region binding"/>
    <property type="evidence" value="ECO:0007669"/>
    <property type="project" value="TreeGrafter"/>
</dbReference>
<keyword evidence="9" id="KW-1185">Reference proteome</keyword>
<dbReference type="InterPro" id="IPR001789">
    <property type="entry name" value="Sig_transdc_resp-reg_receiver"/>
</dbReference>
<keyword evidence="3" id="KW-0238">DNA-binding</keyword>
<evidence type="ECO:0000256" key="2">
    <source>
        <dbReference type="ARBA" id="ARBA00023015"/>
    </source>
</evidence>
<dbReference type="SMART" id="SM00448">
    <property type="entry name" value="REC"/>
    <property type="match status" value="1"/>
</dbReference>
<dbReference type="EMBL" id="CP000828">
    <property type="protein sequence ID" value="ABW29512.1"/>
    <property type="molecule type" value="Genomic_DNA"/>
</dbReference>
<evidence type="ECO:0000256" key="3">
    <source>
        <dbReference type="ARBA" id="ARBA00023125"/>
    </source>
</evidence>
<evidence type="ECO:0000259" key="7">
    <source>
        <dbReference type="PROSITE" id="PS50110"/>
    </source>
</evidence>
<dbReference type="InterPro" id="IPR011006">
    <property type="entry name" value="CheY-like_superfamily"/>
</dbReference>
<evidence type="ECO:0000256" key="1">
    <source>
        <dbReference type="ARBA" id="ARBA00022553"/>
    </source>
</evidence>
<keyword evidence="2" id="KW-0805">Transcription regulation</keyword>
<dbReference type="Gene3D" id="3.40.50.2300">
    <property type="match status" value="1"/>
</dbReference>
<dbReference type="Proteomes" id="UP000000268">
    <property type="component" value="Chromosome"/>
</dbReference>
<protein>
    <submittedName>
        <fullName evidence="8">Response regulator receiver, CheY-like protein</fullName>
    </submittedName>
</protein>
<dbReference type="PANTHER" id="PTHR48111">
    <property type="entry name" value="REGULATOR OF RPOS"/>
    <property type="match status" value="1"/>
</dbReference>
<keyword evidence="1 5" id="KW-0597">Phosphoprotein</keyword>
<evidence type="ECO:0000256" key="4">
    <source>
        <dbReference type="ARBA" id="ARBA00023163"/>
    </source>
</evidence>
<dbReference type="Pfam" id="PF00072">
    <property type="entry name" value="Response_reg"/>
    <property type="match status" value="1"/>
</dbReference>
<dbReference type="OrthoDB" id="508510at2"/>
<dbReference type="GO" id="GO:0005829">
    <property type="term" value="C:cytosol"/>
    <property type="evidence" value="ECO:0007669"/>
    <property type="project" value="TreeGrafter"/>
</dbReference>
<dbReference type="HOGENOM" id="CLU_000445_30_6_3"/>
<feature type="domain" description="Response regulatory" evidence="7">
    <location>
        <begin position="3"/>
        <end position="119"/>
    </location>
</feature>
<dbReference type="GO" id="GO:0006355">
    <property type="term" value="P:regulation of DNA-templated transcription"/>
    <property type="evidence" value="ECO:0007669"/>
    <property type="project" value="TreeGrafter"/>
</dbReference>
<dbReference type="InterPro" id="IPR039420">
    <property type="entry name" value="WalR-like"/>
</dbReference>
<dbReference type="KEGG" id="amr:AM1_4536"/>
<evidence type="ECO:0000256" key="5">
    <source>
        <dbReference type="PROSITE-ProRule" id="PRU00169"/>
    </source>
</evidence>
<dbReference type="STRING" id="329726.AM1_4536"/>
<dbReference type="SUPFAM" id="SSF52172">
    <property type="entry name" value="CheY-like"/>
    <property type="match status" value="1"/>
</dbReference>
<evidence type="ECO:0000256" key="6">
    <source>
        <dbReference type="SAM" id="Coils"/>
    </source>
</evidence>
<dbReference type="GO" id="GO:0000156">
    <property type="term" value="F:phosphorelay response regulator activity"/>
    <property type="evidence" value="ECO:0007669"/>
    <property type="project" value="TreeGrafter"/>
</dbReference>
<dbReference type="PROSITE" id="PS50110">
    <property type="entry name" value="RESPONSE_REGULATORY"/>
    <property type="match status" value="1"/>
</dbReference>
<keyword evidence="6" id="KW-0175">Coiled coil</keyword>
<gene>
    <name evidence="8" type="ordered locus">AM1_4536</name>
</gene>
<accession>B0BZ67</accession>
<dbReference type="GO" id="GO:0032993">
    <property type="term" value="C:protein-DNA complex"/>
    <property type="evidence" value="ECO:0007669"/>
    <property type="project" value="TreeGrafter"/>
</dbReference>
<feature type="modified residue" description="4-aspartylphosphate" evidence="5">
    <location>
        <position position="52"/>
    </location>
</feature>
<evidence type="ECO:0000313" key="9">
    <source>
        <dbReference type="Proteomes" id="UP000000268"/>
    </source>
</evidence>
<name>B0BZ67_ACAM1</name>
<keyword evidence="4" id="KW-0804">Transcription</keyword>
<reference evidence="8 9" key="1">
    <citation type="journal article" date="2008" name="Proc. Natl. Acad. Sci. U.S.A.">
        <title>Niche adaptation and genome expansion in the chlorophyll d-producing cyanobacterium Acaryochloris marina.</title>
        <authorList>
            <person name="Swingley W.D."/>
            <person name="Chen M."/>
            <person name="Cheung P.C."/>
            <person name="Conrad A.L."/>
            <person name="Dejesa L.C."/>
            <person name="Hao J."/>
            <person name="Honchak B.M."/>
            <person name="Karbach L.E."/>
            <person name="Kurdoglu A."/>
            <person name="Lahiri S."/>
            <person name="Mastrian S.D."/>
            <person name="Miyashita H."/>
            <person name="Page L."/>
            <person name="Ramakrishna P."/>
            <person name="Satoh S."/>
            <person name="Sattley W.M."/>
            <person name="Shimada Y."/>
            <person name="Taylor H.L."/>
            <person name="Tomo T."/>
            <person name="Tsuchiya T."/>
            <person name="Wang Z.T."/>
            <person name="Raymond J."/>
            <person name="Mimuro M."/>
            <person name="Blankenship R.E."/>
            <person name="Touchman J.W."/>
        </authorList>
    </citation>
    <scope>NUCLEOTIDE SEQUENCE [LARGE SCALE GENOMIC DNA]</scope>
    <source>
        <strain evidence="9">MBIC 11017</strain>
    </source>
</reference>
<dbReference type="RefSeq" id="WP_010472042.1">
    <property type="nucleotide sequence ID" value="NC_009925.1"/>
</dbReference>
<dbReference type="PANTHER" id="PTHR48111:SF4">
    <property type="entry name" value="DNA-BINDING DUAL TRANSCRIPTIONAL REGULATOR OMPR"/>
    <property type="match status" value="1"/>
</dbReference>
<evidence type="ECO:0000313" key="8">
    <source>
        <dbReference type="EMBL" id="ABW29512.1"/>
    </source>
</evidence>
<proteinExistence type="predicted"/>